<protein>
    <submittedName>
        <fullName evidence="2">Uncharacterized protein</fullName>
    </submittedName>
</protein>
<dbReference type="AlphaFoldDB" id="A0AAN6IVZ8"/>
<gene>
    <name evidence="2" type="ORF">HRR80_006987</name>
</gene>
<reference evidence="2" key="1">
    <citation type="submission" date="2023-01" db="EMBL/GenBank/DDBJ databases">
        <title>Exophiala dermititidis isolated from Cystic Fibrosis Patient.</title>
        <authorList>
            <person name="Kurbessoian T."/>
            <person name="Crocker A."/>
            <person name="Murante D."/>
            <person name="Hogan D.A."/>
            <person name="Stajich J.E."/>
        </authorList>
    </citation>
    <scope>NUCLEOTIDE SEQUENCE</scope>
    <source>
        <strain evidence="2">Ex8</strain>
    </source>
</reference>
<sequence length="223" mass="25277">MSVVYNEAPSSVPRANKWQNARSRRAFSLSLWALQRSRVTWYLFWSRFLFVLYSCDMPPKKVAKRKAPAKKGDRPPKRRATGRHPLDHDPIEIIQPSCAINNSMRIPWEPPEWLTVPPPPVPGSKGNEDDDADVEFILPSAPELPAQRQRRKIVDHPNSGHESNTGFAEAIANHTLLNTTSDDLNLPEVLTLEDLELGRSLLFFDIEDFLGKGECLSFVLRPS</sequence>
<accession>A0AAN6IVZ8</accession>
<dbReference type="Proteomes" id="UP001161757">
    <property type="component" value="Unassembled WGS sequence"/>
</dbReference>
<dbReference type="EMBL" id="JAJGCB010000015">
    <property type="protein sequence ID" value="KAJ8989266.1"/>
    <property type="molecule type" value="Genomic_DNA"/>
</dbReference>
<feature type="region of interest" description="Disordered" evidence="1">
    <location>
        <begin position="62"/>
        <end position="88"/>
    </location>
</feature>
<organism evidence="2 3">
    <name type="scientific">Exophiala dermatitidis</name>
    <name type="common">Black yeast-like fungus</name>
    <name type="synonym">Wangiella dermatitidis</name>
    <dbReference type="NCBI Taxonomy" id="5970"/>
    <lineage>
        <taxon>Eukaryota</taxon>
        <taxon>Fungi</taxon>
        <taxon>Dikarya</taxon>
        <taxon>Ascomycota</taxon>
        <taxon>Pezizomycotina</taxon>
        <taxon>Eurotiomycetes</taxon>
        <taxon>Chaetothyriomycetidae</taxon>
        <taxon>Chaetothyriales</taxon>
        <taxon>Herpotrichiellaceae</taxon>
        <taxon>Exophiala</taxon>
    </lineage>
</organism>
<name>A0AAN6IVZ8_EXODE</name>
<comment type="caution">
    <text evidence="2">The sequence shown here is derived from an EMBL/GenBank/DDBJ whole genome shotgun (WGS) entry which is preliminary data.</text>
</comment>
<proteinExistence type="predicted"/>
<evidence type="ECO:0000313" key="3">
    <source>
        <dbReference type="Proteomes" id="UP001161757"/>
    </source>
</evidence>
<evidence type="ECO:0000256" key="1">
    <source>
        <dbReference type="SAM" id="MobiDB-lite"/>
    </source>
</evidence>
<evidence type="ECO:0000313" key="2">
    <source>
        <dbReference type="EMBL" id="KAJ8989266.1"/>
    </source>
</evidence>